<dbReference type="Proteomes" id="UP000223913">
    <property type="component" value="Unassembled WGS sequence"/>
</dbReference>
<comment type="caution">
    <text evidence="2">The sequence shown here is derived from an EMBL/GenBank/DDBJ whole genome shotgun (WGS) entry which is preliminary data.</text>
</comment>
<proteinExistence type="predicted"/>
<evidence type="ECO:0000313" key="2">
    <source>
        <dbReference type="EMBL" id="PHN07798.1"/>
    </source>
</evidence>
<evidence type="ECO:0000313" key="3">
    <source>
        <dbReference type="Proteomes" id="UP000223913"/>
    </source>
</evidence>
<keyword evidence="3" id="KW-1185">Reference proteome</keyword>
<reference evidence="2 3" key="1">
    <citation type="submission" date="2017-10" db="EMBL/GenBank/DDBJ databases">
        <title>The draft genome sequence of Lewinella nigricans NBRC 102662.</title>
        <authorList>
            <person name="Wang K."/>
        </authorList>
    </citation>
    <scope>NUCLEOTIDE SEQUENCE [LARGE SCALE GENOMIC DNA]</scope>
    <source>
        <strain evidence="2 3">NBRC 102662</strain>
    </source>
</reference>
<keyword evidence="1" id="KW-0732">Signal</keyword>
<dbReference type="EMBL" id="PDUD01000005">
    <property type="protein sequence ID" value="PHN07798.1"/>
    <property type="molecule type" value="Genomic_DNA"/>
</dbReference>
<evidence type="ECO:0000256" key="1">
    <source>
        <dbReference type="SAM" id="SignalP"/>
    </source>
</evidence>
<protein>
    <submittedName>
        <fullName evidence="2">Uncharacterized protein</fullName>
    </submittedName>
</protein>
<name>A0A2D0NH96_FLAN2</name>
<sequence>MKAVCIFSLVLCALFPSCNTLDDPAEIGTTPDNWGPIHYQIDGILNEDGVQYFARRDSFGQLHYHPESIAETDLPFRFYANQFQYFPEIIIRSPYPIRTNWFQLAAASCLDPGNTATGIEFTVTTAREKDYLLIARLDSTYWECLKSTDEPIRFAFQLLDTYPVLPTPFYLHGFYDLEQEIVHLRAQRDPAGIWHSTVGYLAFQEPGPKDFSMTIVQHPQLGSGQSLLRISSSMQLVPYSLWIGLADECLEQADWEVHRNRLNDRFLLDVVVPDCYLDCLSNVADGFEFEVKFFQ</sequence>
<dbReference type="AlphaFoldDB" id="A0A2D0NH96"/>
<feature type="chain" id="PRO_5012767955" evidence="1">
    <location>
        <begin position="23"/>
        <end position="295"/>
    </location>
</feature>
<gene>
    <name evidence="2" type="ORF">CRP01_04565</name>
</gene>
<feature type="signal peptide" evidence="1">
    <location>
        <begin position="1"/>
        <end position="22"/>
    </location>
</feature>
<organism evidence="2 3">
    <name type="scientific">Flavilitoribacter nigricans (strain ATCC 23147 / DSM 23189 / NBRC 102662 / NCIMB 1420 / SS-2)</name>
    <name type="common">Lewinella nigricans</name>
    <dbReference type="NCBI Taxonomy" id="1122177"/>
    <lineage>
        <taxon>Bacteria</taxon>
        <taxon>Pseudomonadati</taxon>
        <taxon>Bacteroidota</taxon>
        <taxon>Saprospiria</taxon>
        <taxon>Saprospirales</taxon>
        <taxon>Lewinellaceae</taxon>
        <taxon>Flavilitoribacter</taxon>
    </lineage>
</organism>
<dbReference type="RefSeq" id="WP_099148830.1">
    <property type="nucleotide sequence ID" value="NZ_PDUD01000005.1"/>
</dbReference>
<accession>A0A2D0NH96</accession>